<gene>
    <name evidence="4" type="primary">fliE</name>
    <name evidence="5" type="ORF">HNQ73_001258</name>
</gene>
<proteinExistence type="inferred from homology"/>
<dbReference type="RefSeq" id="WP_183333400.1">
    <property type="nucleotide sequence ID" value="NZ_BMHX01000003.1"/>
</dbReference>
<dbReference type="InterPro" id="IPR001624">
    <property type="entry name" value="FliE"/>
</dbReference>
<keyword evidence="5" id="KW-0969">Cilium</keyword>
<evidence type="ECO:0000256" key="2">
    <source>
        <dbReference type="ARBA" id="ARBA00009272"/>
    </source>
</evidence>
<comment type="subcellular location">
    <subcellularLocation>
        <location evidence="1 4">Bacterial flagellum basal body</location>
    </subcellularLocation>
</comment>
<dbReference type="PANTHER" id="PTHR34653">
    <property type="match status" value="1"/>
</dbReference>
<dbReference type="PANTHER" id="PTHR34653:SF1">
    <property type="entry name" value="FLAGELLAR HOOK-BASAL BODY COMPLEX PROTEIN FLIE"/>
    <property type="match status" value="1"/>
</dbReference>
<accession>A0A841K5Q7</accession>
<name>A0A841K5Q7_9HYPH</name>
<keyword evidence="5" id="KW-0966">Cell projection</keyword>
<reference evidence="5 6" key="1">
    <citation type="submission" date="2020-08" db="EMBL/GenBank/DDBJ databases">
        <title>Genomic Encyclopedia of Type Strains, Phase IV (KMG-IV): sequencing the most valuable type-strain genomes for metagenomic binning, comparative biology and taxonomic classification.</title>
        <authorList>
            <person name="Goeker M."/>
        </authorList>
    </citation>
    <scope>NUCLEOTIDE SEQUENCE [LARGE SCALE GENOMIC DNA]</scope>
    <source>
        <strain evidence="5 6">DSM 101465</strain>
    </source>
</reference>
<protein>
    <recommendedName>
        <fullName evidence="4">Flagellar hook-basal body complex protein FliE</fullName>
    </recommendedName>
</protein>
<evidence type="ECO:0000256" key="3">
    <source>
        <dbReference type="ARBA" id="ARBA00023143"/>
    </source>
</evidence>
<dbReference type="Proteomes" id="UP000588017">
    <property type="component" value="Unassembled WGS sequence"/>
</dbReference>
<keyword evidence="3 4" id="KW-0975">Bacterial flagellum</keyword>
<dbReference type="GO" id="GO:0003774">
    <property type="term" value="F:cytoskeletal motor activity"/>
    <property type="evidence" value="ECO:0007669"/>
    <property type="project" value="InterPro"/>
</dbReference>
<dbReference type="AlphaFoldDB" id="A0A841K5Q7"/>
<dbReference type="HAMAP" id="MF_00724">
    <property type="entry name" value="FliE"/>
    <property type="match status" value="1"/>
</dbReference>
<dbReference type="EMBL" id="JACHEH010000003">
    <property type="protein sequence ID" value="MBB6167635.1"/>
    <property type="molecule type" value="Genomic_DNA"/>
</dbReference>
<dbReference type="Pfam" id="PF02049">
    <property type="entry name" value="FliE"/>
    <property type="match status" value="1"/>
</dbReference>
<dbReference type="GO" id="GO:0005198">
    <property type="term" value="F:structural molecule activity"/>
    <property type="evidence" value="ECO:0007669"/>
    <property type="project" value="InterPro"/>
</dbReference>
<dbReference type="GO" id="GO:0071973">
    <property type="term" value="P:bacterial-type flagellum-dependent cell motility"/>
    <property type="evidence" value="ECO:0007669"/>
    <property type="project" value="InterPro"/>
</dbReference>
<evidence type="ECO:0000256" key="4">
    <source>
        <dbReference type="HAMAP-Rule" id="MF_00724"/>
    </source>
</evidence>
<sequence length="109" mass="11308">MIDQISSLTSNLGGVQSITQARLSAMQAVSAAATARQTANFSEILAQVAGQAVETMRQGEAAALSGIQGQASVQQVVQAVMSAEQTLQTAIAIRDKVVAAYQEISRMAI</sequence>
<dbReference type="GO" id="GO:0009425">
    <property type="term" value="C:bacterial-type flagellum basal body"/>
    <property type="evidence" value="ECO:0007669"/>
    <property type="project" value="UniProtKB-SubCell"/>
</dbReference>
<organism evidence="5 6">
    <name type="scientific">Chelatococcus composti</name>
    <dbReference type="NCBI Taxonomy" id="1743235"/>
    <lineage>
        <taxon>Bacteria</taxon>
        <taxon>Pseudomonadati</taxon>
        <taxon>Pseudomonadota</taxon>
        <taxon>Alphaproteobacteria</taxon>
        <taxon>Hyphomicrobiales</taxon>
        <taxon>Chelatococcaceae</taxon>
        <taxon>Chelatococcus</taxon>
    </lineage>
</organism>
<evidence type="ECO:0000313" key="5">
    <source>
        <dbReference type="EMBL" id="MBB6167635.1"/>
    </source>
</evidence>
<evidence type="ECO:0000256" key="1">
    <source>
        <dbReference type="ARBA" id="ARBA00004117"/>
    </source>
</evidence>
<keyword evidence="6" id="KW-1185">Reference proteome</keyword>
<keyword evidence="5" id="KW-0282">Flagellum</keyword>
<evidence type="ECO:0000313" key="6">
    <source>
        <dbReference type="Proteomes" id="UP000588017"/>
    </source>
</evidence>
<comment type="similarity">
    <text evidence="2 4">Belongs to the FliE family.</text>
</comment>
<comment type="caution">
    <text evidence="5">The sequence shown here is derived from an EMBL/GenBank/DDBJ whole genome shotgun (WGS) entry which is preliminary data.</text>
</comment>